<dbReference type="Proteomes" id="UP000601435">
    <property type="component" value="Unassembled WGS sequence"/>
</dbReference>
<proteinExistence type="inferred from homology"/>
<gene>
    <name evidence="6" type="primary">asphd2</name>
    <name evidence="6" type="ORF">SNEC2469_LOCUS19967</name>
</gene>
<keyword evidence="3" id="KW-0560">Oxidoreductase</keyword>
<dbReference type="SUPFAM" id="SSF54695">
    <property type="entry name" value="POZ domain"/>
    <property type="match status" value="1"/>
</dbReference>
<dbReference type="Pfam" id="PF05118">
    <property type="entry name" value="Asp_Arg_Hydrox"/>
    <property type="match status" value="1"/>
</dbReference>
<evidence type="ECO:0000313" key="6">
    <source>
        <dbReference type="EMBL" id="CAE7693128.1"/>
    </source>
</evidence>
<evidence type="ECO:0000256" key="2">
    <source>
        <dbReference type="ARBA" id="ARBA00022964"/>
    </source>
</evidence>
<comment type="similarity">
    <text evidence="1">Belongs to the aspartyl/asparaginyl beta-hydroxylase family.</text>
</comment>
<keyword evidence="4" id="KW-0472">Membrane</keyword>
<dbReference type="InterPro" id="IPR051821">
    <property type="entry name" value="Asp/Asn_beta-hydroxylase"/>
</dbReference>
<organism evidence="6 7">
    <name type="scientific">Symbiodinium necroappetens</name>
    <dbReference type="NCBI Taxonomy" id="1628268"/>
    <lineage>
        <taxon>Eukaryota</taxon>
        <taxon>Sar</taxon>
        <taxon>Alveolata</taxon>
        <taxon>Dinophyceae</taxon>
        <taxon>Suessiales</taxon>
        <taxon>Symbiodiniaceae</taxon>
        <taxon>Symbiodinium</taxon>
    </lineage>
</organism>
<accession>A0A812WYT1</accession>
<protein>
    <submittedName>
        <fullName evidence="6">Asphd2 protein</fullName>
    </submittedName>
</protein>
<dbReference type="PANTHER" id="PTHR46332:SF5">
    <property type="entry name" value="ASPARTATE BETA-HYDROXYLASE DOMAIN CONTAINING 2"/>
    <property type="match status" value="1"/>
</dbReference>
<comment type="caution">
    <text evidence="6">The sequence shown here is derived from an EMBL/GenBank/DDBJ whole genome shotgun (WGS) entry which is preliminary data.</text>
</comment>
<keyword evidence="2" id="KW-0223">Dioxygenase</keyword>
<evidence type="ECO:0000313" key="7">
    <source>
        <dbReference type="Proteomes" id="UP000601435"/>
    </source>
</evidence>
<keyword evidence="7" id="KW-1185">Reference proteome</keyword>
<dbReference type="InterPro" id="IPR000210">
    <property type="entry name" value="BTB/POZ_dom"/>
</dbReference>
<dbReference type="GO" id="GO:0051213">
    <property type="term" value="F:dioxygenase activity"/>
    <property type="evidence" value="ECO:0007669"/>
    <property type="project" value="UniProtKB-KW"/>
</dbReference>
<evidence type="ECO:0000256" key="1">
    <source>
        <dbReference type="ARBA" id="ARBA00007730"/>
    </source>
</evidence>
<dbReference type="AlphaFoldDB" id="A0A812WYT1"/>
<dbReference type="Pfam" id="PF00651">
    <property type="entry name" value="BTB"/>
    <property type="match status" value="1"/>
</dbReference>
<dbReference type="EMBL" id="CAJNJA010034463">
    <property type="protein sequence ID" value="CAE7693128.1"/>
    <property type="molecule type" value="Genomic_DNA"/>
</dbReference>
<dbReference type="Gene3D" id="3.30.710.10">
    <property type="entry name" value="Potassium Channel Kv1.1, Chain A"/>
    <property type="match status" value="1"/>
</dbReference>
<dbReference type="SUPFAM" id="SSF51197">
    <property type="entry name" value="Clavaminate synthase-like"/>
    <property type="match status" value="1"/>
</dbReference>
<dbReference type="PROSITE" id="PS50097">
    <property type="entry name" value="BTB"/>
    <property type="match status" value="1"/>
</dbReference>
<dbReference type="InterPro" id="IPR007803">
    <property type="entry name" value="Asp/Arg/Pro-Hydrxlase"/>
</dbReference>
<sequence>MPARDVTRPRSRTTLESSHALSSWRFYPALLRFGPEIVSSSASTFNSAVSDAEGSGSSNSLPRFGSEDDPSGLLALTGVVPLIAIVVGVPLLSVVILIYCWMCHHMSRMVLEVVLTFFAWVLVYASLAYMKVPFNRDLFGKGLLVSVCIVMYSAFGRSVMKACHDNVVWSLLDTGDLENLQAFTPPHFAWLSIHEDDKITPLQKAALAGISSEDFDPYFRVIEWVVGEGADPAQQAPVSCTYGTDLWKNHDKKGTRVHIDYKNHSAVSLVLSCRKCLEHEMSQKGKQQADWTREIEYLKGALARMAKTEANVKPPRITISRSVLELWESLCHCSKTHNVTFETSDGQVTAHDLVLQKASPVLDAMLFGSLVEARRKTIDVKDASSSGVSLFLEVLYTGCTCNDLEWETVLTAMDLAHRWAVDYIVVMLSGILQTLINDENFVAITEAAAYKGPDTLRKACRMFGNNNKTVQAQLKAGKLPRVVQDLLGVSEGLVNGQKKRRLATFDADEAQKRKKLVAAGFWIALLTDFCFGAEEAEICVPTLFVMLCACKLAYASCENYIDANQGTEFELSLLSPLRPGPKRRQADLTSVDPVPLQADASDAPSSSYEMLEAAADLLSKSNKCPDSGLKGRSGAMLTSGEYDWGMRAIKSVLVVAGFKRADPSLTEQAVLMRQVSDEIMDLQRCVHKFIQGIYYSRAPQATFREIWEDVTEGLAFLENLALGSTPALCFAIGMELYHWFYFRWKDGAVPRAEVDESAQMRAAVLLRCGLESAGCLQSIEDAAQQSPEAQIRSFMERGCHIFWQQLVMIEAEIGSELARRGDVRPAAWMLRNASEHFSHMMRHPYFARFPWQRPHDMNYNHEMFPSPGPVWPSKLLPIESWLEEHFTTFRGELDALLQHAGLFDALHEAERNAEGQDHARDTDWTVLELADTREEEPWKLAACSQLPRTCELLQRRPEFQCDHAAAYINRMRPGAWIKPHMGGPPRLVAHLGLDVPAAPIELYVGTAKLHWQTGVAHVIDDTYPHSARHLGEHDEGDERYILHLLMCHPCEEQQRAAYSGQVRVQHQRPK</sequence>
<keyword evidence="4" id="KW-1133">Transmembrane helix</keyword>
<dbReference type="GO" id="GO:0016020">
    <property type="term" value="C:membrane"/>
    <property type="evidence" value="ECO:0007669"/>
    <property type="project" value="TreeGrafter"/>
</dbReference>
<dbReference type="OrthoDB" id="413502at2759"/>
<evidence type="ECO:0000259" key="5">
    <source>
        <dbReference type="PROSITE" id="PS50097"/>
    </source>
</evidence>
<dbReference type="SMART" id="SM00225">
    <property type="entry name" value="BTB"/>
    <property type="match status" value="1"/>
</dbReference>
<reference evidence="6" key="1">
    <citation type="submission" date="2021-02" db="EMBL/GenBank/DDBJ databases">
        <authorList>
            <person name="Dougan E. K."/>
            <person name="Rhodes N."/>
            <person name="Thang M."/>
            <person name="Chan C."/>
        </authorList>
    </citation>
    <scope>NUCLEOTIDE SEQUENCE</scope>
</reference>
<feature type="transmembrane region" description="Helical" evidence="4">
    <location>
        <begin position="113"/>
        <end position="132"/>
    </location>
</feature>
<dbReference type="Gene3D" id="2.60.120.330">
    <property type="entry name" value="B-lactam Antibiotic, Isopenicillin N Synthase, Chain"/>
    <property type="match status" value="1"/>
</dbReference>
<dbReference type="CDD" id="cd18186">
    <property type="entry name" value="BTB_POZ_ZBTB_KLHL-like"/>
    <property type="match status" value="1"/>
</dbReference>
<dbReference type="InterPro" id="IPR011333">
    <property type="entry name" value="SKP1/BTB/POZ_sf"/>
</dbReference>
<evidence type="ECO:0000256" key="4">
    <source>
        <dbReference type="SAM" id="Phobius"/>
    </source>
</evidence>
<feature type="domain" description="BTB" evidence="5">
    <location>
        <begin position="337"/>
        <end position="398"/>
    </location>
</feature>
<keyword evidence="4" id="KW-0812">Transmembrane</keyword>
<dbReference type="InterPro" id="IPR027443">
    <property type="entry name" value="IPNS-like_sf"/>
</dbReference>
<dbReference type="PANTHER" id="PTHR46332">
    <property type="entry name" value="ASPARTATE BETA-HYDROXYLASE DOMAIN-CONTAINING PROTEIN 2"/>
    <property type="match status" value="1"/>
</dbReference>
<name>A0A812WYT1_9DINO</name>
<feature type="transmembrane region" description="Helical" evidence="4">
    <location>
        <begin position="73"/>
        <end position="101"/>
    </location>
</feature>
<evidence type="ECO:0000256" key="3">
    <source>
        <dbReference type="ARBA" id="ARBA00023002"/>
    </source>
</evidence>